<organism evidence="17 18">
    <name type="scientific">Blattamonas nauphoetae</name>
    <dbReference type="NCBI Taxonomy" id="2049346"/>
    <lineage>
        <taxon>Eukaryota</taxon>
        <taxon>Metamonada</taxon>
        <taxon>Preaxostyla</taxon>
        <taxon>Oxymonadida</taxon>
        <taxon>Blattamonas</taxon>
    </lineage>
</organism>
<feature type="coiled-coil region" evidence="15">
    <location>
        <begin position="28"/>
        <end position="55"/>
    </location>
</feature>
<keyword evidence="18" id="KW-1185">Reference proteome</keyword>
<keyword evidence="9 17" id="KW-0378">Hydrolase</keyword>
<keyword evidence="11" id="KW-0694">RNA-binding</keyword>
<evidence type="ECO:0000256" key="7">
    <source>
        <dbReference type="ARBA" id="ARBA00022722"/>
    </source>
</evidence>
<keyword evidence="8" id="KW-0479">Metal-binding</keyword>
<evidence type="ECO:0000256" key="14">
    <source>
        <dbReference type="ARBA" id="ARBA00023242"/>
    </source>
</evidence>
<evidence type="ECO:0000256" key="5">
    <source>
        <dbReference type="ARBA" id="ARBA00012161"/>
    </source>
</evidence>
<comment type="subcellular location">
    <subcellularLocation>
        <location evidence="3">Cytoplasm</location>
    </subcellularLocation>
    <subcellularLocation>
        <location evidence="2">Nucleus</location>
    </subcellularLocation>
</comment>
<evidence type="ECO:0000256" key="12">
    <source>
        <dbReference type="ARBA" id="ARBA00023015"/>
    </source>
</evidence>
<dbReference type="Pfam" id="PF04857">
    <property type="entry name" value="CAF1"/>
    <property type="match status" value="2"/>
</dbReference>
<proteinExistence type="inferred from homology"/>
<dbReference type="Proteomes" id="UP001281761">
    <property type="component" value="Unassembled WGS sequence"/>
</dbReference>
<evidence type="ECO:0000256" key="13">
    <source>
        <dbReference type="ARBA" id="ARBA00023163"/>
    </source>
</evidence>
<evidence type="ECO:0000256" key="16">
    <source>
        <dbReference type="SAM" id="MobiDB-lite"/>
    </source>
</evidence>
<accession>A0ABQ9YM11</accession>
<evidence type="ECO:0000256" key="11">
    <source>
        <dbReference type="ARBA" id="ARBA00022884"/>
    </source>
</evidence>
<evidence type="ECO:0000313" key="18">
    <source>
        <dbReference type="Proteomes" id="UP001281761"/>
    </source>
</evidence>
<feature type="compositionally biased region" description="Polar residues" evidence="16">
    <location>
        <begin position="736"/>
        <end position="749"/>
    </location>
</feature>
<dbReference type="InterPro" id="IPR036397">
    <property type="entry name" value="RNaseH_sf"/>
</dbReference>
<keyword evidence="6" id="KW-0963">Cytoplasm</keyword>
<evidence type="ECO:0000256" key="10">
    <source>
        <dbReference type="ARBA" id="ARBA00022839"/>
    </source>
</evidence>
<feature type="region of interest" description="Disordered" evidence="16">
    <location>
        <begin position="736"/>
        <end position="758"/>
    </location>
</feature>
<evidence type="ECO:0000256" key="15">
    <source>
        <dbReference type="SAM" id="Coils"/>
    </source>
</evidence>
<keyword evidence="15" id="KW-0175">Coiled coil</keyword>
<reference evidence="17 18" key="1">
    <citation type="journal article" date="2022" name="bioRxiv">
        <title>Genomics of Preaxostyla Flagellates Illuminates Evolutionary Transitions and the Path Towards Mitochondrial Loss.</title>
        <authorList>
            <person name="Novak L.V.F."/>
            <person name="Treitli S.C."/>
            <person name="Pyrih J."/>
            <person name="Halakuc P."/>
            <person name="Pipaliya S.V."/>
            <person name="Vacek V."/>
            <person name="Brzon O."/>
            <person name="Soukal P."/>
            <person name="Eme L."/>
            <person name="Dacks J.B."/>
            <person name="Karnkowska A."/>
            <person name="Elias M."/>
            <person name="Hampl V."/>
        </authorList>
    </citation>
    <scope>NUCLEOTIDE SEQUENCE [LARGE SCALE GENOMIC DNA]</scope>
    <source>
        <strain evidence="17">NAU3</strain>
        <tissue evidence="17">Gut</tissue>
    </source>
</reference>
<feature type="region of interest" description="Disordered" evidence="16">
    <location>
        <begin position="698"/>
        <end position="722"/>
    </location>
</feature>
<dbReference type="SUPFAM" id="SSF53098">
    <property type="entry name" value="Ribonuclease H-like"/>
    <property type="match status" value="1"/>
</dbReference>
<gene>
    <name evidence="17" type="ORF">BLNAU_95</name>
</gene>
<name>A0ABQ9YM11_9EUKA</name>
<keyword evidence="14" id="KW-0539">Nucleus</keyword>
<dbReference type="InterPro" id="IPR006941">
    <property type="entry name" value="RNase_CAF1"/>
</dbReference>
<dbReference type="PANTHER" id="PTHR10797">
    <property type="entry name" value="CCR4-NOT TRANSCRIPTION COMPLEX SUBUNIT"/>
    <property type="match status" value="1"/>
</dbReference>
<keyword evidence="13" id="KW-0804">Transcription</keyword>
<feature type="region of interest" description="Disordered" evidence="16">
    <location>
        <begin position="226"/>
        <end position="250"/>
    </location>
</feature>
<dbReference type="Gene3D" id="3.30.420.10">
    <property type="entry name" value="Ribonuclease H-like superfamily/Ribonuclease H"/>
    <property type="match status" value="1"/>
</dbReference>
<keyword evidence="7" id="KW-0540">Nuclease</keyword>
<dbReference type="GO" id="GO:0004535">
    <property type="term" value="F:poly(A)-specific ribonuclease activity"/>
    <property type="evidence" value="ECO:0007669"/>
    <property type="project" value="UniProtKB-EC"/>
</dbReference>
<evidence type="ECO:0000256" key="4">
    <source>
        <dbReference type="ARBA" id="ARBA00008372"/>
    </source>
</evidence>
<dbReference type="EC" id="3.1.13.4" evidence="5"/>
<evidence type="ECO:0000256" key="3">
    <source>
        <dbReference type="ARBA" id="ARBA00004496"/>
    </source>
</evidence>
<protein>
    <recommendedName>
        <fullName evidence="5">poly(A)-specific ribonuclease</fullName>
        <ecNumber evidence="5">3.1.13.4</ecNumber>
    </recommendedName>
</protein>
<dbReference type="InterPro" id="IPR012337">
    <property type="entry name" value="RNaseH-like_sf"/>
</dbReference>
<comment type="similarity">
    <text evidence="4">Belongs to the CAF1 family.</text>
</comment>
<evidence type="ECO:0000256" key="9">
    <source>
        <dbReference type="ARBA" id="ARBA00022801"/>
    </source>
</evidence>
<sequence length="758" mass="85910">MHMERALTAAHELIQRQEARLFVLQTEHIQLTQALEQAKSTIQQTTEQLQKNEERWKTEEADLLAQLAATKESHNSLMEQQEGKWVVFHPVNKSSYSVMVSTGDFESPNPGSSPGRSNFSFFDPLFMLLMVFYFVFEQMEAFGCDLKEKKAKISDRALSTDTDHINFYKQHYTKNTISLWIATAFLLSERPYNPNPTHPLSTPPPLTNCSVTTTLSIQGNEFPVWSNREKEKERMEEQRKKREEENRRKQIPVQQVIRTEEKETEKACNNLIQATRLSEATATTIRTANSVNPDSASNMEGQEKSEILDVWAHNFEDQLSKITELIEDYPYVGLDTEFPGVIFRPVNVTGNISYDRVKKNVDELTLIQIGISLSNQKGDRPSGISTWQFNFKFDSTKYERSFHSLQLLQSAGMDFKRFNEEGIDPFAFAEALTASNIVMNPELTWVTFSANFDFAYMIKLLTNRPLPTKEHHFHTLLHCFFPVLYDLKIVTQTKRGLKSLANETDVARHGSEHQAGSDSLLTLMIYLKYINDHFNGHIDKEKYNWMISGMGMDMGDTADPAADYANSTTYVDPSEIGADAPYVTGTTTPMPIDPEFNNYMPTSFEDFSFGVSGLLSGPSQMVPSPSPTESPLGIRFQQPLPEHPLGPQPFTNFYPPNFEQNLTFAPRNGNSVFIQGYPKHSIPSFQPAQLRSSSPQYLFSANAPPFHPDNQTSPQNNGSDLHIPTLTAQANIQTGQYSPFVPTQQNSKTDSNKERTSL</sequence>
<keyword evidence="12" id="KW-0805">Transcription regulation</keyword>
<feature type="compositionally biased region" description="Basic and acidic residues" evidence="16">
    <location>
        <begin position="227"/>
        <end position="248"/>
    </location>
</feature>
<evidence type="ECO:0000256" key="8">
    <source>
        <dbReference type="ARBA" id="ARBA00022723"/>
    </source>
</evidence>
<evidence type="ECO:0000256" key="2">
    <source>
        <dbReference type="ARBA" id="ARBA00004123"/>
    </source>
</evidence>
<evidence type="ECO:0000256" key="1">
    <source>
        <dbReference type="ARBA" id="ARBA00001663"/>
    </source>
</evidence>
<comment type="catalytic activity">
    <reaction evidence="1">
        <text>Exonucleolytic cleavage of poly(A) to 5'-AMP.</text>
        <dbReference type="EC" id="3.1.13.4"/>
    </reaction>
</comment>
<keyword evidence="10" id="KW-0269">Exonuclease</keyword>
<dbReference type="InterPro" id="IPR039637">
    <property type="entry name" value="CNOT7/CNOT8/Pop2"/>
</dbReference>
<evidence type="ECO:0000313" key="17">
    <source>
        <dbReference type="EMBL" id="KAK2964795.1"/>
    </source>
</evidence>
<dbReference type="EMBL" id="JARBJD010000001">
    <property type="protein sequence ID" value="KAK2964795.1"/>
    <property type="molecule type" value="Genomic_DNA"/>
</dbReference>
<comment type="caution">
    <text evidence="17">The sequence shown here is derived from an EMBL/GenBank/DDBJ whole genome shotgun (WGS) entry which is preliminary data.</text>
</comment>
<feature type="compositionally biased region" description="Polar residues" evidence="16">
    <location>
        <begin position="709"/>
        <end position="719"/>
    </location>
</feature>
<evidence type="ECO:0000256" key="6">
    <source>
        <dbReference type="ARBA" id="ARBA00022490"/>
    </source>
</evidence>